<organism evidence="3 4">
    <name type="scientific">Meloidogyne javanica</name>
    <name type="common">Root-knot nematode worm</name>
    <dbReference type="NCBI Taxonomy" id="6303"/>
    <lineage>
        <taxon>Eukaryota</taxon>
        <taxon>Metazoa</taxon>
        <taxon>Ecdysozoa</taxon>
        <taxon>Nematoda</taxon>
        <taxon>Chromadorea</taxon>
        <taxon>Rhabditida</taxon>
        <taxon>Tylenchina</taxon>
        <taxon>Tylenchomorpha</taxon>
        <taxon>Tylenchoidea</taxon>
        <taxon>Meloidogynidae</taxon>
        <taxon>Meloidogyninae</taxon>
        <taxon>Meloidogyne</taxon>
        <taxon>Meloidogyne incognita group</taxon>
    </lineage>
</organism>
<feature type="region of interest" description="Disordered" evidence="1">
    <location>
        <begin position="518"/>
        <end position="566"/>
    </location>
</feature>
<evidence type="ECO:0000313" key="4">
    <source>
        <dbReference type="WBParaSite" id="scaffold8039_cov210.g12669"/>
    </source>
</evidence>
<name>A0A915N3T7_MELJA</name>
<feature type="domain" description="EB" evidence="2">
    <location>
        <begin position="284"/>
        <end position="339"/>
    </location>
</feature>
<dbReference type="Pfam" id="PF14625">
    <property type="entry name" value="Lustrin_cystein"/>
    <property type="match status" value="2"/>
</dbReference>
<sequence length="566" mass="62645">SPYLYGKRPVVCHSTSNKRICPTGFECTPSQNGGGQRLCCSTPENHAPECVAGFGYLDPSTGRNQICDPTLETCPLGYRCKRSTLANTHVCCSLPLDNRYDGYCPPGQIPLVNSGQQLQQEDFIIPTNCHQVLNPCPSNNLIGPPYQCIYSTEKQDSFCCASAAHNHQRFGNYFNNIAAVAAFPSRAALQASQVAAAQQQQLQQAQQLSSAVQGCGGGDGLENNDSLMAQQIAAANQMLQLQQQQQNGGQQQYPQFNFQYSTQNNGTLNSSTSIINNGGGIGKCPSNMINIGGLCKRMFFIGQPGCETDQQCTARSNGTVCTRGYCACPPPLLIHESRCVLQCPEAMLTIAGRCYDLGSIVFMDSVDNRENGTIGGFCLASVVPEEQCNVKNAYCSEKSLTCQCTPGYELRIDDINNRTEKGICMEVEGSRFQGNVSSKRLFDFAHDEEIEEQIENEEKIFFKNNKNNDAPPTTFFEIEFLNDLVEGEEDLNNLTSSGGDDEKQKLLDLLKVVEKDEETLKQQKQKKKQQQKHLQQQKQQQQQQNNKNSTEKTKYDEKQVLFQSDD</sequence>
<proteinExistence type="predicted"/>
<dbReference type="InterPro" id="IPR006149">
    <property type="entry name" value="EB_dom"/>
</dbReference>
<keyword evidence="3" id="KW-1185">Reference proteome</keyword>
<dbReference type="InterPro" id="IPR006150">
    <property type="entry name" value="Cys_repeat_1"/>
</dbReference>
<dbReference type="InterPro" id="IPR028150">
    <property type="entry name" value="Lustrin_cystein"/>
</dbReference>
<evidence type="ECO:0000259" key="2">
    <source>
        <dbReference type="Pfam" id="PF01683"/>
    </source>
</evidence>
<reference evidence="4" key="1">
    <citation type="submission" date="2022-11" db="UniProtKB">
        <authorList>
            <consortium name="WormBaseParasite"/>
        </authorList>
    </citation>
    <scope>IDENTIFICATION</scope>
</reference>
<feature type="compositionally biased region" description="Low complexity" evidence="1">
    <location>
        <begin position="532"/>
        <end position="544"/>
    </location>
</feature>
<dbReference type="WBParaSite" id="scaffold8039_cov210.g12669">
    <property type="protein sequence ID" value="scaffold8039_cov210.g12669"/>
    <property type="gene ID" value="scaffold8039_cov210.g12669"/>
</dbReference>
<dbReference type="Proteomes" id="UP000887561">
    <property type="component" value="Unplaced"/>
</dbReference>
<dbReference type="AlphaFoldDB" id="A0A915N3T7"/>
<feature type="compositionally biased region" description="Basic and acidic residues" evidence="1">
    <location>
        <begin position="549"/>
        <end position="559"/>
    </location>
</feature>
<evidence type="ECO:0000313" key="3">
    <source>
        <dbReference type="Proteomes" id="UP000887561"/>
    </source>
</evidence>
<accession>A0A915N3T7</accession>
<evidence type="ECO:0000256" key="1">
    <source>
        <dbReference type="SAM" id="MobiDB-lite"/>
    </source>
</evidence>
<dbReference type="Pfam" id="PF01683">
    <property type="entry name" value="EB"/>
    <property type="match status" value="1"/>
</dbReference>
<dbReference type="SMART" id="SM00289">
    <property type="entry name" value="WR1"/>
    <property type="match status" value="4"/>
</dbReference>
<protein>
    <submittedName>
        <fullName evidence="4">EB domain-containing protein</fullName>
    </submittedName>
</protein>